<accession>X1UWM9</accession>
<organism evidence="1">
    <name type="scientific">marine sediment metagenome</name>
    <dbReference type="NCBI Taxonomy" id="412755"/>
    <lineage>
        <taxon>unclassified sequences</taxon>
        <taxon>metagenomes</taxon>
        <taxon>ecological metagenomes</taxon>
    </lineage>
</organism>
<dbReference type="AlphaFoldDB" id="X1UWM9"/>
<gene>
    <name evidence="1" type="ORF">S12H4_47118</name>
</gene>
<name>X1UWM9_9ZZZZ</name>
<reference evidence="1" key="1">
    <citation type="journal article" date="2014" name="Front. Microbiol.">
        <title>High frequency of phylogenetically diverse reductive dehalogenase-homologous genes in deep subseafloor sedimentary metagenomes.</title>
        <authorList>
            <person name="Kawai M."/>
            <person name="Futagami T."/>
            <person name="Toyoda A."/>
            <person name="Takaki Y."/>
            <person name="Nishi S."/>
            <person name="Hori S."/>
            <person name="Arai W."/>
            <person name="Tsubouchi T."/>
            <person name="Morono Y."/>
            <person name="Uchiyama I."/>
            <person name="Ito T."/>
            <person name="Fujiyama A."/>
            <person name="Inagaki F."/>
            <person name="Takami H."/>
        </authorList>
    </citation>
    <scope>NUCLEOTIDE SEQUENCE</scope>
    <source>
        <strain evidence="1">Expedition CK06-06</strain>
    </source>
</reference>
<comment type="caution">
    <text evidence="1">The sequence shown here is derived from an EMBL/GenBank/DDBJ whole genome shotgun (WGS) entry which is preliminary data.</text>
</comment>
<sequence length="119" mass="13698">MPKITEENKKIKKEAFLDSLKSGVSITDACEAAKVSRAAIWVWRQKSIRFDNKVNAVIDSRTQSMEDALYASGIKGNVSAQIFWLKNRDRKRWKDRFEHEVSGVVTHKLLDVDISEYPK</sequence>
<dbReference type="EMBL" id="BARW01029300">
    <property type="protein sequence ID" value="GAJ07967.1"/>
    <property type="molecule type" value="Genomic_DNA"/>
</dbReference>
<evidence type="ECO:0008006" key="2">
    <source>
        <dbReference type="Google" id="ProtNLM"/>
    </source>
</evidence>
<proteinExistence type="predicted"/>
<evidence type="ECO:0000313" key="1">
    <source>
        <dbReference type="EMBL" id="GAJ07967.1"/>
    </source>
</evidence>
<protein>
    <recommendedName>
        <fullName evidence="2">Homeodomain phBC6A51-type domain-containing protein</fullName>
    </recommendedName>
</protein>